<keyword evidence="11 17" id="KW-0418">Kinase</keyword>
<evidence type="ECO:0000256" key="4">
    <source>
        <dbReference type="ARBA" id="ARBA00011987"/>
    </source>
</evidence>
<feature type="binding site" evidence="17">
    <location>
        <position position="128"/>
    </location>
    <ligand>
        <name>Mg(2+)</name>
        <dbReference type="ChEBI" id="CHEBI:18420"/>
    </ligand>
</feature>
<protein>
    <recommendedName>
        <fullName evidence="5 17">Riboflavin kinase</fullName>
        <shortName evidence="17">RFK</shortName>
        <ecNumber evidence="4 17">2.7.1.161</ecNumber>
    </recommendedName>
    <alternativeName>
        <fullName evidence="14 17">CTP-dependent riboflavin kinase</fullName>
    </alternativeName>
    <alternativeName>
        <fullName evidence="15 17">CTP:riboflavin 5'-phosphotransferase</fullName>
    </alternativeName>
    <alternativeName>
        <fullName evidence="13 17">Flavokinase</fullName>
    </alternativeName>
</protein>
<evidence type="ECO:0000256" key="11">
    <source>
        <dbReference type="ARBA" id="ARBA00022777"/>
    </source>
</evidence>
<dbReference type="InterPro" id="IPR036390">
    <property type="entry name" value="WH_DNA-bd_sf"/>
</dbReference>
<comment type="cofactor">
    <cofactor evidence="17">
        <name>Mg(2+)</name>
        <dbReference type="ChEBI" id="CHEBI:18420"/>
    </cofactor>
    <text evidence="17">Binds 1 Mg(2+) ion per subunit.</text>
</comment>
<feature type="binding site" evidence="17">
    <location>
        <position position="130"/>
    </location>
    <ligand>
        <name>Mg(2+)</name>
        <dbReference type="ChEBI" id="CHEBI:18420"/>
    </ligand>
</feature>
<evidence type="ECO:0000256" key="16">
    <source>
        <dbReference type="ARBA" id="ARBA00047857"/>
    </source>
</evidence>
<comment type="function">
    <text evidence="1 17">Catalyzes the CTP-dependent phosphorylation of riboflavin (vitamin B2) to form flavin mononucleotide (FMN).</text>
</comment>
<evidence type="ECO:0000256" key="7">
    <source>
        <dbReference type="ARBA" id="ARBA00022643"/>
    </source>
</evidence>
<sequence length="223" mass="24978">MYTTKSLKKLALLGAIGKPLKISSTEFMHHISASSKTAARVLKQLEEDGYISRQLVAGGQMVHLTEAGVGLLKNEYADYQQIFCKDHLDLELYGEVITGLGEGQYYIAKDGYMSQFRDKLDFNPFPGTLNVRLNDESAQIRDNMDFMEPLIIHGFNDGERSFGGGKCYHIEIEGIKSAVIIPDRTHYPADLLEIIAPVKLREVLKLNDGDEVKIVVKNPQKCK</sequence>
<comment type="similarity">
    <text evidence="3 17">Belongs to the archaeal riboflavin kinase family.</text>
</comment>
<keyword evidence="8 17" id="KW-0808">Transferase</keyword>
<dbReference type="Proteomes" id="UP000198535">
    <property type="component" value="Unassembled WGS sequence"/>
</dbReference>
<dbReference type="InterPro" id="IPR023470">
    <property type="entry name" value="Riboflavin_kinase_archaeal"/>
</dbReference>
<evidence type="ECO:0000256" key="12">
    <source>
        <dbReference type="ARBA" id="ARBA00022842"/>
    </source>
</evidence>
<keyword evidence="12 17" id="KW-0460">Magnesium</keyword>
<organism evidence="19 20">
    <name type="scientific">Methanolobus profundi</name>
    <dbReference type="NCBI Taxonomy" id="487685"/>
    <lineage>
        <taxon>Archaea</taxon>
        <taxon>Methanobacteriati</taxon>
        <taxon>Methanobacteriota</taxon>
        <taxon>Stenosarchaea group</taxon>
        <taxon>Methanomicrobia</taxon>
        <taxon>Methanosarcinales</taxon>
        <taxon>Methanosarcinaceae</taxon>
        <taxon>Methanolobus</taxon>
    </lineage>
</organism>
<dbReference type="InterPro" id="IPR039063">
    <property type="entry name" value="RibK_CTP-dep"/>
</dbReference>
<evidence type="ECO:0000256" key="13">
    <source>
        <dbReference type="ARBA" id="ARBA00029789"/>
    </source>
</evidence>
<feature type="binding site" evidence="17">
    <location>
        <position position="193"/>
    </location>
    <ligand>
        <name>FMN</name>
        <dbReference type="ChEBI" id="CHEBI:58210"/>
    </ligand>
</feature>
<evidence type="ECO:0000313" key="20">
    <source>
        <dbReference type="Proteomes" id="UP000198535"/>
    </source>
</evidence>
<dbReference type="Gene3D" id="1.10.10.10">
    <property type="entry name" value="Winged helix-like DNA-binding domain superfamily/Winged helix DNA-binding domain"/>
    <property type="match status" value="1"/>
</dbReference>
<evidence type="ECO:0000256" key="10">
    <source>
        <dbReference type="ARBA" id="ARBA00022741"/>
    </source>
</evidence>
<feature type="binding site" evidence="17">
    <location>
        <begin position="198"/>
        <end position="201"/>
    </location>
    <ligand>
        <name>CDP</name>
        <dbReference type="ChEBI" id="CHEBI:58069"/>
    </ligand>
</feature>
<evidence type="ECO:0000259" key="18">
    <source>
        <dbReference type="Pfam" id="PF01982"/>
    </source>
</evidence>
<evidence type="ECO:0000256" key="1">
    <source>
        <dbReference type="ARBA" id="ARBA00003072"/>
    </source>
</evidence>
<feature type="domain" description="Riboflavin kinase" evidence="18">
    <location>
        <begin position="96"/>
        <end position="216"/>
    </location>
</feature>
<dbReference type="AlphaFoldDB" id="A0A1I4R6E5"/>
<dbReference type="NCBIfam" id="NF010762">
    <property type="entry name" value="PRK14165.1"/>
    <property type="match status" value="1"/>
</dbReference>
<dbReference type="OrthoDB" id="30955at2157"/>
<evidence type="ECO:0000256" key="9">
    <source>
        <dbReference type="ARBA" id="ARBA00022723"/>
    </source>
</evidence>
<evidence type="ECO:0000313" key="19">
    <source>
        <dbReference type="EMBL" id="SFM47878.1"/>
    </source>
</evidence>
<feature type="binding site" evidence="17">
    <location>
        <position position="185"/>
    </location>
    <ligand>
        <name>FMN</name>
        <dbReference type="ChEBI" id="CHEBI:58210"/>
    </ligand>
</feature>
<dbReference type="GO" id="GO:0008531">
    <property type="term" value="F:riboflavin kinase activity"/>
    <property type="evidence" value="ECO:0007669"/>
    <property type="project" value="InterPro"/>
</dbReference>
<dbReference type="GO" id="GO:0009398">
    <property type="term" value="P:FMN biosynthetic process"/>
    <property type="evidence" value="ECO:0007669"/>
    <property type="project" value="UniProtKB-UniRule"/>
</dbReference>
<comment type="catalytic activity">
    <reaction evidence="16 17">
        <text>riboflavin + CTP = CDP + FMN + H(+)</text>
        <dbReference type="Rhea" id="RHEA:25021"/>
        <dbReference type="ChEBI" id="CHEBI:15378"/>
        <dbReference type="ChEBI" id="CHEBI:37563"/>
        <dbReference type="ChEBI" id="CHEBI:57986"/>
        <dbReference type="ChEBI" id="CHEBI:58069"/>
        <dbReference type="ChEBI" id="CHEBI:58210"/>
        <dbReference type="EC" id="2.7.1.161"/>
    </reaction>
</comment>
<dbReference type="EC" id="2.7.1.161" evidence="4 17"/>
<dbReference type="InterPro" id="IPR036388">
    <property type="entry name" value="WH-like_DNA-bd_sf"/>
</dbReference>
<evidence type="ECO:0000256" key="8">
    <source>
        <dbReference type="ARBA" id="ARBA00022679"/>
    </source>
</evidence>
<dbReference type="GO" id="GO:0009231">
    <property type="term" value="P:riboflavin biosynthetic process"/>
    <property type="evidence" value="ECO:0007669"/>
    <property type="project" value="InterPro"/>
</dbReference>
<dbReference type="InterPro" id="IPR023602">
    <property type="entry name" value="Riboflavin_kinase_CTP-dep"/>
</dbReference>
<evidence type="ECO:0000256" key="3">
    <source>
        <dbReference type="ARBA" id="ARBA00006428"/>
    </source>
</evidence>
<dbReference type="HAMAP" id="MF_01285">
    <property type="entry name" value="Riboflavin_kinase"/>
    <property type="match status" value="1"/>
</dbReference>
<proteinExistence type="inferred from homology"/>
<accession>A0A1I4R6E5</accession>
<evidence type="ECO:0000256" key="2">
    <source>
        <dbReference type="ARBA" id="ARBA00005219"/>
    </source>
</evidence>
<evidence type="ECO:0000256" key="6">
    <source>
        <dbReference type="ARBA" id="ARBA00022630"/>
    </source>
</evidence>
<feature type="binding site" evidence="17">
    <location>
        <begin position="99"/>
        <end position="104"/>
    </location>
    <ligand>
        <name>CDP</name>
        <dbReference type="ChEBI" id="CHEBI:58069"/>
    </ligand>
</feature>
<gene>
    <name evidence="17" type="primary">ribK</name>
    <name evidence="19" type="ORF">SAMN04488696_1392</name>
</gene>
<keyword evidence="7 17" id="KW-0288">FMN</keyword>
<dbReference type="RefSeq" id="WP_091935201.1">
    <property type="nucleotide sequence ID" value="NZ_FOUJ01000002.1"/>
</dbReference>
<dbReference type="GO" id="GO:0000287">
    <property type="term" value="F:magnesium ion binding"/>
    <property type="evidence" value="ECO:0007669"/>
    <property type="project" value="UniProtKB-UniRule"/>
</dbReference>
<keyword evidence="20" id="KW-1185">Reference proteome</keyword>
<comment type="caution">
    <text evidence="17">Lacks conserved residue(s) required for the propagation of feature annotation.</text>
</comment>
<name>A0A1I4R6E5_9EURY</name>
<dbReference type="SUPFAM" id="SSF46785">
    <property type="entry name" value="Winged helix' DNA-binding domain"/>
    <property type="match status" value="1"/>
</dbReference>
<comment type="pathway">
    <text evidence="2 17">Cofactor biosynthesis; FMN biosynthesis; FMN from riboflavin (CTP route): step 1/1.</text>
</comment>
<dbReference type="UniPathway" id="UPA00276">
    <property type="reaction ID" value="UER00929"/>
</dbReference>
<dbReference type="SUPFAM" id="SSF82114">
    <property type="entry name" value="Riboflavin kinase-like"/>
    <property type="match status" value="1"/>
</dbReference>
<dbReference type="STRING" id="487685.SAMN04488696_1392"/>
<dbReference type="Gene3D" id="2.40.30.30">
    <property type="entry name" value="Riboflavin kinase-like"/>
    <property type="match status" value="1"/>
</dbReference>
<keyword evidence="9 17" id="KW-0479">Metal-binding</keyword>
<evidence type="ECO:0000256" key="14">
    <source>
        <dbReference type="ARBA" id="ARBA00030544"/>
    </source>
</evidence>
<dbReference type="PANTHER" id="PTHR40706:SF1">
    <property type="entry name" value="RIBOFLAVIN KINASE"/>
    <property type="match status" value="1"/>
</dbReference>
<dbReference type="EMBL" id="FOUJ01000002">
    <property type="protein sequence ID" value="SFM47878.1"/>
    <property type="molecule type" value="Genomic_DNA"/>
</dbReference>
<dbReference type="Pfam" id="PF01982">
    <property type="entry name" value="CTP-dep_RFKase"/>
    <property type="match status" value="1"/>
</dbReference>
<dbReference type="InterPro" id="IPR023465">
    <property type="entry name" value="Riboflavin_kinase_dom_sf"/>
</dbReference>
<evidence type="ECO:0000256" key="17">
    <source>
        <dbReference type="HAMAP-Rule" id="MF_01285"/>
    </source>
</evidence>
<evidence type="ECO:0000256" key="15">
    <source>
        <dbReference type="ARBA" id="ARBA00033116"/>
    </source>
</evidence>
<dbReference type="PANTHER" id="PTHR40706">
    <property type="entry name" value="RIBOFLAVIN KINASE"/>
    <property type="match status" value="1"/>
</dbReference>
<reference evidence="20" key="1">
    <citation type="submission" date="2016-10" db="EMBL/GenBank/DDBJ databases">
        <authorList>
            <person name="Varghese N."/>
            <person name="Submissions S."/>
        </authorList>
    </citation>
    <scope>NUCLEOTIDE SEQUENCE [LARGE SCALE GENOMIC DNA]</scope>
    <source>
        <strain evidence="20">Mob M</strain>
    </source>
</reference>
<dbReference type="GO" id="GO:0000166">
    <property type="term" value="F:nucleotide binding"/>
    <property type="evidence" value="ECO:0007669"/>
    <property type="project" value="UniProtKB-UniRule"/>
</dbReference>
<keyword evidence="6 17" id="KW-0285">Flavoprotein</keyword>
<evidence type="ECO:0000256" key="5">
    <source>
        <dbReference type="ARBA" id="ARBA00017394"/>
    </source>
</evidence>
<keyword evidence="10 17" id="KW-0547">Nucleotide-binding</keyword>